<sequence>MARIRLSTTVDADLLGTARGLRSGVTDAVLIDEALAALLARHRSAELDASYTAYDEHPAEEPDAWGDLASWRRAAGAS</sequence>
<evidence type="ECO:0000313" key="4">
    <source>
        <dbReference type="Proteomes" id="UP000238296"/>
    </source>
</evidence>
<organism evidence="1 3">
    <name type="scientific">Mycobacterium talmoniae</name>
    <dbReference type="NCBI Taxonomy" id="1858794"/>
    <lineage>
        <taxon>Bacteria</taxon>
        <taxon>Bacillati</taxon>
        <taxon>Actinomycetota</taxon>
        <taxon>Actinomycetes</taxon>
        <taxon>Mycobacteriales</taxon>
        <taxon>Mycobacteriaceae</taxon>
        <taxon>Mycobacterium</taxon>
    </lineage>
</organism>
<keyword evidence="3" id="KW-1185">Reference proteome</keyword>
<dbReference type="AlphaFoldDB" id="A0A1S1NHY3"/>
<proteinExistence type="predicted"/>
<dbReference type="EMBL" id="MLQM01000140">
    <property type="protein sequence ID" value="OHU98594.1"/>
    <property type="molecule type" value="Genomic_DNA"/>
</dbReference>
<evidence type="ECO:0000313" key="3">
    <source>
        <dbReference type="Proteomes" id="UP000179734"/>
    </source>
</evidence>
<protein>
    <submittedName>
        <fullName evidence="2">Antitoxin MazE5</fullName>
    </submittedName>
    <submittedName>
        <fullName evidence="1">DUF2191 domain-containing protein</fullName>
    </submittedName>
</protein>
<reference evidence="2" key="3">
    <citation type="submission" date="2018-01" db="EMBL/GenBank/DDBJ databases">
        <authorList>
            <person name="Gaut B.S."/>
            <person name="Morton B.R."/>
            <person name="Clegg M.T."/>
            <person name="Duvall M.R."/>
        </authorList>
    </citation>
    <scope>NUCLEOTIDE SEQUENCE</scope>
    <source>
        <strain evidence="2">ATCC BAA-2683</strain>
    </source>
</reference>
<accession>A0A1S1NHY3</accession>
<evidence type="ECO:0000313" key="2">
    <source>
        <dbReference type="EMBL" id="PQM49736.1"/>
    </source>
</evidence>
<reference evidence="1 3" key="1">
    <citation type="submission" date="2016-10" db="EMBL/GenBank/DDBJ databases">
        <title>Genome sequence of Mycobacterium talmonii.</title>
        <authorList>
            <person name="Greninger A.L."/>
            <person name="Elliott B."/>
            <person name="Vasireddy S."/>
            <person name="Vasireddy R."/>
        </authorList>
    </citation>
    <scope>NUCLEOTIDE SEQUENCE [LARGE SCALE GENOMIC DNA]</scope>
    <source>
        <strain evidence="1">MO-5499</strain>
        <strain evidence="3">NE-TNMC-100812</strain>
    </source>
</reference>
<comment type="caution">
    <text evidence="1">The sequence shown here is derived from an EMBL/GenBank/DDBJ whole genome shotgun (WGS) entry which is preliminary data.</text>
</comment>
<dbReference type="EMBL" id="PPEA01000007">
    <property type="protein sequence ID" value="PQM49736.1"/>
    <property type="molecule type" value="Genomic_DNA"/>
</dbReference>
<reference evidence="2 4" key="2">
    <citation type="journal article" date="2017" name="Int. J. Syst. Evol. Microbiol.">
        <title>Mycobacterium talmoniae sp. nov., a slowly growing mycobacterium isolated from human respiratory samples.</title>
        <authorList>
            <person name="Davidson R.M."/>
            <person name="DeGroote M.A."/>
            <person name="Marola J.L."/>
            <person name="Buss S."/>
            <person name="Jones V."/>
            <person name="McNeil M.R."/>
            <person name="Freifeld A.G."/>
            <person name="Elaine Epperson L."/>
            <person name="Hasan N.A."/>
            <person name="Jackson M."/>
            <person name="Iwen P.C."/>
            <person name="Salfinger M."/>
            <person name="Strong M."/>
        </authorList>
    </citation>
    <scope>NUCLEOTIDE SEQUENCE [LARGE SCALE GENOMIC DNA]</scope>
    <source>
        <strain evidence="2 4">ATCC BAA-2683</strain>
    </source>
</reference>
<dbReference type="Proteomes" id="UP000238296">
    <property type="component" value="Unassembled WGS sequence"/>
</dbReference>
<name>A0A1S1NHY3_9MYCO</name>
<evidence type="ECO:0000313" key="1">
    <source>
        <dbReference type="EMBL" id="OHU98594.1"/>
    </source>
</evidence>
<gene>
    <name evidence="2" type="primary">mazE5</name>
    <name evidence="1" type="ORF">BKN37_20425</name>
    <name evidence="2" type="ORF">C1Y40_00035</name>
</gene>
<dbReference type="Proteomes" id="UP000179734">
    <property type="component" value="Unassembled WGS sequence"/>
</dbReference>